<dbReference type="PRINTS" id="PR00420">
    <property type="entry name" value="RNGMNOXGNASE"/>
</dbReference>
<evidence type="ECO:0000313" key="4">
    <source>
        <dbReference type="EMBL" id="RJO60167.1"/>
    </source>
</evidence>
<dbReference type="EMBL" id="QZJW01000052">
    <property type="protein sequence ID" value="RJO60167.1"/>
    <property type="molecule type" value="Genomic_DNA"/>
</dbReference>
<keyword evidence="2" id="KW-0560">Oxidoreductase</keyword>
<evidence type="ECO:0000256" key="2">
    <source>
        <dbReference type="ARBA" id="ARBA00023002"/>
    </source>
</evidence>
<reference evidence="4 5" key="1">
    <citation type="journal article" date="2017" name="ISME J.">
        <title>Energy and carbon metabolisms in a deep terrestrial subsurface fluid microbial community.</title>
        <authorList>
            <person name="Momper L."/>
            <person name="Jungbluth S.P."/>
            <person name="Lee M.D."/>
            <person name="Amend J.P."/>
        </authorList>
    </citation>
    <scope>NUCLEOTIDE SEQUENCE [LARGE SCALE GENOMIC DNA]</scope>
    <source>
        <strain evidence="4">SURF_29</strain>
    </source>
</reference>
<feature type="domain" description="FAD-dependent oxidoreductase 2 FAD-binding" evidence="3">
    <location>
        <begin position="3"/>
        <end position="35"/>
    </location>
</feature>
<evidence type="ECO:0000313" key="5">
    <source>
        <dbReference type="Proteomes" id="UP000285655"/>
    </source>
</evidence>
<dbReference type="GO" id="GO:0016491">
    <property type="term" value="F:oxidoreductase activity"/>
    <property type="evidence" value="ECO:0007669"/>
    <property type="project" value="UniProtKB-KW"/>
</dbReference>
<accession>A0A419DAN3</accession>
<dbReference type="Pfam" id="PF00890">
    <property type="entry name" value="FAD_binding_2"/>
    <property type="match status" value="1"/>
</dbReference>
<dbReference type="Proteomes" id="UP000285655">
    <property type="component" value="Unassembled WGS sequence"/>
</dbReference>
<comment type="caution">
    <text evidence="4">The sequence shown here is derived from an EMBL/GenBank/DDBJ whole genome shotgun (WGS) entry which is preliminary data.</text>
</comment>
<dbReference type="Gene3D" id="3.30.9.10">
    <property type="entry name" value="D-Amino Acid Oxidase, subunit A, domain 2"/>
    <property type="match status" value="1"/>
</dbReference>
<gene>
    <name evidence="4" type="ORF">C4544_05925</name>
</gene>
<dbReference type="InterPro" id="IPR003953">
    <property type="entry name" value="FAD-dep_OxRdtase_2_FAD-bd"/>
</dbReference>
<organism evidence="4 5">
    <name type="scientific">candidate division WS5 bacterium</name>
    <dbReference type="NCBI Taxonomy" id="2093353"/>
    <lineage>
        <taxon>Bacteria</taxon>
        <taxon>candidate division WS5</taxon>
    </lineage>
</organism>
<sequence length="423" mass="47129">MYDLIVAGAGPAGLMAAKTAAEDGMKVLLLERKREISRITRDCAQVFYVADLTFDRLIRKFKPLSNGYIEPVAVEVLLNKCRFHFLVPGFTVDYSGPLRAYYNKIHLSPGGHKIFLYPPNERLWGFFFDKETFNATLLAGAVKAGTEVVNETLVLGAANVNRRVEVLTEHNSKSIYFKARHLIAAEGRASRIVESLGLNKERITRKPRHRLSFIMEGIEAPYTDNSYFACIVPSISPTGNIGLCLNTNGRNRLGVGSSSDKPPAAILEEFMKLPAYRPWFAHARIVSKLADGSVWRAPIRDPVIGNVIIAGDAGGPETWIQGAVACGYQAVKAIEKEMSGQKGFAHYTTWWQNAFQFNKKKTFGTPAERPYPLDRVNSDEEVDFLFKLCEGKIGPSSLVIGDNLEAVKETRPELYSRLKRSEH</sequence>
<evidence type="ECO:0000256" key="1">
    <source>
        <dbReference type="ARBA" id="ARBA00022630"/>
    </source>
</evidence>
<dbReference type="SUPFAM" id="SSF51905">
    <property type="entry name" value="FAD/NAD(P)-binding domain"/>
    <property type="match status" value="1"/>
</dbReference>
<name>A0A419DAN3_9BACT</name>
<dbReference type="PANTHER" id="PTHR42685:SF22">
    <property type="entry name" value="CONDITIONED MEDIUM FACTOR RECEPTOR 1"/>
    <property type="match status" value="1"/>
</dbReference>
<dbReference type="AlphaFoldDB" id="A0A419DAN3"/>
<proteinExistence type="predicted"/>
<keyword evidence="1" id="KW-0285">Flavoprotein</keyword>
<dbReference type="InterPro" id="IPR050407">
    <property type="entry name" value="Geranylgeranyl_reductase"/>
</dbReference>
<dbReference type="Gene3D" id="3.50.50.60">
    <property type="entry name" value="FAD/NAD(P)-binding domain"/>
    <property type="match status" value="2"/>
</dbReference>
<protein>
    <submittedName>
        <fullName evidence="4">NAD(P)/FAD-dependent oxidoreductase</fullName>
    </submittedName>
</protein>
<dbReference type="InterPro" id="IPR036188">
    <property type="entry name" value="FAD/NAD-bd_sf"/>
</dbReference>
<dbReference type="PANTHER" id="PTHR42685">
    <property type="entry name" value="GERANYLGERANYL DIPHOSPHATE REDUCTASE"/>
    <property type="match status" value="1"/>
</dbReference>
<evidence type="ECO:0000259" key="3">
    <source>
        <dbReference type="Pfam" id="PF00890"/>
    </source>
</evidence>